<proteinExistence type="predicted"/>
<keyword evidence="3" id="KW-1185">Reference proteome</keyword>
<evidence type="ECO:0000313" key="3">
    <source>
        <dbReference type="Proteomes" id="UP001066276"/>
    </source>
</evidence>
<accession>A0AAV7LKN7</accession>
<name>A0AAV7LKN7_PLEWA</name>
<evidence type="ECO:0000313" key="2">
    <source>
        <dbReference type="EMBL" id="KAJ1091568.1"/>
    </source>
</evidence>
<gene>
    <name evidence="2" type="ORF">NDU88_004687</name>
</gene>
<reference evidence="2" key="1">
    <citation type="journal article" date="2022" name="bioRxiv">
        <title>Sequencing and chromosome-scale assembly of the giantPleurodeles waltlgenome.</title>
        <authorList>
            <person name="Brown T."/>
            <person name="Elewa A."/>
            <person name="Iarovenko S."/>
            <person name="Subramanian E."/>
            <person name="Araus A.J."/>
            <person name="Petzold A."/>
            <person name="Susuki M."/>
            <person name="Suzuki K.-i.T."/>
            <person name="Hayashi T."/>
            <person name="Toyoda A."/>
            <person name="Oliveira C."/>
            <person name="Osipova E."/>
            <person name="Leigh N.D."/>
            <person name="Simon A."/>
            <person name="Yun M.H."/>
        </authorList>
    </citation>
    <scope>NUCLEOTIDE SEQUENCE</scope>
    <source>
        <strain evidence="2">20211129_DDA</strain>
        <tissue evidence="2">Liver</tissue>
    </source>
</reference>
<feature type="region of interest" description="Disordered" evidence="1">
    <location>
        <begin position="92"/>
        <end position="149"/>
    </location>
</feature>
<dbReference type="EMBL" id="JANPWB010000015">
    <property type="protein sequence ID" value="KAJ1091568.1"/>
    <property type="molecule type" value="Genomic_DNA"/>
</dbReference>
<organism evidence="2 3">
    <name type="scientific">Pleurodeles waltl</name>
    <name type="common">Iberian ribbed newt</name>
    <dbReference type="NCBI Taxonomy" id="8319"/>
    <lineage>
        <taxon>Eukaryota</taxon>
        <taxon>Metazoa</taxon>
        <taxon>Chordata</taxon>
        <taxon>Craniata</taxon>
        <taxon>Vertebrata</taxon>
        <taxon>Euteleostomi</taxon>
        <taxon>Amphibia</taxon>
        <taxon>Batrachia</taxon>
        <taxon>Caudata</taxon>
        <taxon>Salamandroidea</taxon>
        <taxon>Salamandridae</taxon>
        <taxon>Pleurodelinae</taxon>
        <taxon>Pleurodeles</taxon>
    </lineage>
</organism>
<comment type="caution">
    <text evidence="2">The sequence shown here is derived from an EMBL/GenBank/DDBJ whole genome shotgun (WGS) entry which is preliminary data.</text>
</comment>
<feature type="compositionally biased region" description="Basic and acidic residues" evidence="1">
    <location>
        <begin position="128"/>
        <end position="140"/>
    </location>
</feature>
<dbReference type="AlphaFoldDB" id="A0AAV7LKN7"/>
<evidence type="ECO:0000256" key="1">
    <source>
        <dbReference type="SAM" id="MobiDB-lite"/>
    </source>
</evidence>
<dbReference type="Proteomes" id="UP001066276">
    <property type="component" value="Chromosome 11"/>
</dbReference>
<sequence length="272" mass="29817">MVLPALPGGAELWKVTYEPWRGETEIFTRDEWVDRGCQVIGLNFCLSKAQLLTASAAPVRSARLVVSLRLSMRGEGRPLAAGRLFRVWSRRIRRPPTQRGSRDKSRGLGPPQRSKFNLAGAPARIRQLRRERGAPRRDARSATPWPGGRVHAPCSVRPCAHGPPNRVTVRSGAAALLWPRPSQTIRSSAAPQPVRLNPDFPVISRGVKRGRPAAARAPHPPRPGQSTFRPGAPAASRLFYLVGPPRGQLQWVQVSQGHPRFGGGKPPQCCAR</sequence>
<protein>
    <submittedName>
        <fullName evidence="2">Uncharacterized protein</fullName>
    </submittedName>
</protein>